<protein>
    <recommendedName>
        <fullName evidence="4">FLYWCH-type domain-containing protein</fullName>
    </recommendedName>
</protein>
<evidence type="ECO:0000256" key="1">
    <source>
        <dbReference type="SAM" id="MobiDB-lite"/>
    </source>
</evidence>
<evidence type="ECO:0000313" key="2">
    <source>
        <dbReference type="EMBL" id="CAD2141964.1"/>
    </source>
</evidence>
<feature type="region of interest" description="Disordered" evidence="1">
    <location>
        <begin position="113"/>
        <end position="134"/>
    </location>
</feature>
<gene>
    <name evidence="2" type="ORF">MENT_LOCUS7070</name>
</gene>
<dbReference type="Proteomes" id="UP000580250">
    <property type="component" value="Unassembled WGS sequence"/>
</dbReference>
<proteinExistence type="predicted"/>
<name>A0A6V7U176_MELEN</name>
<dbReference type="AlphaFoldDB" id="A0A6V7U176"/>
<accession>A0A6V7U176</accession>
<dbReference type="EMBL" id="CAJEWN010000028">
    <property type="protein sequence ID" value="CAD2141964.1"/>
    <property type="molecule type" value="Genomic_DNA"/>
</dbReference>
<comment type="caution">
    <text evidence="2">The sequence shown here is derived from an EMBL/GenBank/DDBJ whole genome shotgun (WGS) entry which is preliminary data.</text>
</comment>
<feature type="region of interest" description="Disordered" evidence="1">
    <location>
        <begin position="17"/>
        <end position="38"/>
    </location>
</feature>
<reference evidence="2 3" key="1">
    <citation type="submission" date="2020-08" db="EMBL/GenBank/DDBJ databases">
        <authorList>
            <person name="Koutsovoulos G."/>
            <person name="Danchin GJ E."/>
        </authorList>
    </citation>
    <scope>NUCLEOTIDE SEQUENCE [LARGE SCALE GENOMIC DNA]</scope>
</reference>
<organism evidence="2 3">
    <name type="scientific">Meloidogyne enterolobii</name>
    <name type="common">Root-knot nematode worm</name>
    <name type="synonym">Meloidogyne mayaguensis</name>
    <dbReference type="NCBI Taxonomy" id="390850"/>
    <lineage>
        <taxon>Eukaryota</taxon>
        <taxon>Metazoa</taxon>
        <taxon>Ecdysozoa</taxon>
        <taxon>Nematoda</taxon>
        <taxon>Chromadorea</taxon>
        <taxon>Rhabditida</taxon>
        <taxon>Tylenchina</taxon>
        <taxon>Tylenchomorpha</taxon>
        <taxon>Tylenchoidea</taxon>
        <taxon>Meloidogynidae</taxon>
        <taxon>Meloidogyninae</taxon>
        <taxon>Meloidogyne</taxon>
    </lineage>
</organism>
<sequence length="315" mass="36811">MEVDEIIDVVTIESAEQEKDKTGSLSGTEENQNLTDGQPFIDRLGNKWNYLGTGAFVERHYPLLGLKMCTETKRWAVLFCSQRFDLKCPYQMLLVKNKGLIYQRFEHSHQVTKTPEQLLKGKTPSPKKDGEDGRLSHEMELSGWKLVAEGVYDEEKLQENLTQHFAVKYRPHDELIWYFKCRYTRCSYKIRWFKRLGEIWSLGLHSKLHGGGGICKRKRRRLRLNIAIQIGMPADSPSRKMPRAMLQDFEGLKKGRKEGNDRSVCGLVRGILFNYLWYLVKYMRQAKFFFGLFENITLPNKNLPYLINSSNDEKK</sequence>
<evidence type="ECO:0008006" key="4">
    <source>
        <dbReference type="Google" id="ProtNLM"/>
    </source>
</evidence>
<evidence type="ECO:0000313" key="3">
    <source>
        <dbReference type="Proteomes" id="UP000580250"/>
    </source>
</evidence>
<feature type="compositionally biased region" description="Polar residues" evidence="1">
    <location>
        <begin position="23"/>
        <end position="36"/>
    </location>
</feature>